<organism evidence="3 4">
    <name type="scientific">Elysia crispata</name>
    <name type="common">lettuce slug</name>
    <dbReference type="NCBI Taxonomy" id="231223"/>
    <lineage>
        <taxon>Eukaryota</taxon>
        <taxon>Metazoa</taxon>
        <taxon>Spiralia</taxon>
        <taxon>Lophotrochozoa</taxon>
        <taxon>Mollusca</taxon>
        <taxon>Gastropoda</taxon>
        <taxon>Heterobranchia</taxon>
        <taxon>Euthyneura</taxon>
        <taxon>Panpulmonata</taxon>
        <taxon>Sacoglossa</taxon>
        <taxon>Placobranchoidea</taxon>
        <taxon>Plakobranchidae</taxon>
        <taxon>Elysia</taxon>
    </lineage>
</organism>
<feature type="compositionally biased region" description="Basic and acidic residues" evidence="2">
    <location>
        <begin position="1209"/>
        <end position="1219"/>
    </location>
</feature>
<feature type="compositionally biased region" description="Polar residues" evidence="2">
    <location>
        <begin position="1227"/>
        <end position="1251"/>
    </location>
</feature>
<evidence type="ECO:0000256" key="2">
    <source>
        <dbReference type="SAM" id="MobiDB-lite"/>
    </source>
</evidence>
<name>A0AAE1D4W5_9GAST</name>
<feature type="compositionally biased region" description="Acidic residues" evidence="2">
    <location>
        <begin position="928"/>
        <end position="948"/>
    </location>
</feature>
<evidence type="ECO:0000256" key="1">
    <source>
        <dbReference type="SAM" id="Coils"/>
    </source>
</evidence>
<feature type="region of interest" description="Disordered" evidence="2">
    <location>
        <begin position="1200"/>
        <end position="1305"/>
    </location>
</feature>
<gene>
    <name evidence="3" type="ORF">RRG08_038785</name>
</gene>
<feature type="compositionally biased region" description="Polar residues" evidence="2">
    <location>
        <begin position="143"/>
        <end position="155"/>
    </location>
</feature>
<feature type="coiled-coil region" evidence="1">
    <location>
        <begin position="388"/>
        <end position="422"/>
    </location>
</feature>
<sequence length="1426" mass="164220">MDSQEDLSTNTSSLSGWALVNSQGELIQSEADSDTSESSIEVVSVQDKDIVSFHQARRERSGCDEGDRRKSEYQSEEAVTDVLRSVTSVKEKTKTVPHTGSKEERVVIGAYEVLSSFTPLSSNDLVETSHDTSQGPRGDKTDQSLNDADNGNDSKITQEYLDGACCKELLSVTERHKIEVGVQEKTDDSAYPDDEEENIGHEKGREVTNPALDNGSETSSDSDFVRLDPENLENFGDINYEADVTPMLIHRSRSSIDDSFRFMRAQDVLGPVIQPLPAFNNAADDNDAFDGDIDRDDETESSTEEGTDDRIESEQSEAGSHIAVNDVGDLSAFADIGDIPLVVGDVRRNYIHRPNNHLSSVLNISLLLAAILTTGISLGIIMATDLEIEEWQNAYELQTMRVKQLELQLHEKKSLLETQDAKVLQLKSLSNQLKLRLAAETDKTHSHGKTEKALDYLEARGIIEGGHLSHAVHLLRGVIQVFIHCEEDLNNIDSDNDNGSVTQASVCYDQLEDFIAKLRGLTDVGSPPLIGQNIFKTQKEGWYKNTVIDSFEIQDVKNVKESEKVTNNKGTKDVDENVEKHPFYDQNTDTDVLMESGESHRSISERKTNSAKKVQGQSVVDIDIRRLQQSLSREQERALHWQHLYLLERRQRERERENEEWEDERDREEWEKEWKNEREEMERSKVDINELECLKKILASNLTTLTQHVAKWNISVLDDFANLSILISSVQDLKLSVVNSINNVWGGAEEVLESLESASTENAESLREIALALRRYLLEVIHSIQKISGPQLERLLASLQGSLEKMKQSFEAMRHDVNFDSVAYWIEHAWTVTEDIIGKLQNNFGNLVPEKEVLMIYLRNLSDSLELKNSDENMARRANAETFEEEYDMNKQDLRDDEEILNSDQFVIKSSNDDDFGDFKNEDKEHELDDDGNDEDEDDDDNEEEEDYAKENLQNTKDESGWSLDISNILSRTHKSFQQLGQKVSRTFCEIKTIWHKKDMPLIRIAKHLTSKFMRASVKLTKMCTKLPTTFFKGNTDRKDEDQVLIYSKCIKKLRKQWQKQLLKNPCDIAGMLSPECNSDRKTLKKELKEVSKLFSQLLRIKTFQTEEALKLSKDDAALHYELFKSFLERWGGRSMLLKKDLQWAACQRNWWLKVFKALIKSNREGNELTLNNCDILTHDESYFPGGSAEEVGKLKIKKAKQKKKKTDFKKDDDEGNERIRKKLINDESSLNDGQEHQMNNSKAGVNAGDESSSKWFDEKEKHRVQHKLKKNFARNSHGKSKKQTSSSKSATNEQNLIEDPDQRKNDWFLKKAQYREYQREKHSKSEWLFERARHRRHDTWHGRNPEQRKIHNKRHHLREENWTLKHGHYRQQQREEEHRADWVFDRAADRKDHHDSALLDCHHQKYSKKKKYFDFRCAYGKVSSP</sequence>
<feature type="compositionally biased region" description="Acidic residues" evidence="2">
    <location>
        <begin position="284"/>
        <end position="307"/>
    </location>
</feature>
<feature type="compositionally biased region" description="Basic residues" evidence="2">
    <location>
        <begin position="1263"/>
        <end position="1283"/>
    </location>
</feature>
<keyword evidence="1" id="KW-0175">Coiled coil</keyword>
<feature type="compositionally biased region" description="Basic and acidic residues" evidence="2">
    <location>
        <begin position="1252"/>
        <end position="1262"/>
    </location>
</feature>
<accession>A0AAE1D4W5</accession>
<feature type="region of interest" description="Disordered" evidence="2">
    <location>
        <begin position="276"/>
        <end position="319"/>
    </location>
</feature>
<feature type="compositionally biased region" description="Basic and acidic residues" evidence="2">
    <location>
        <begin position="51"/>
        <end position="73"/>
    </location>
</feature>
<dbReference type="EMBL" id="JAWDGP010005366">
    <property type="protein sequence ID" value="KAK3757427.1"/>
    <property type="molecule type" value="Genomic_DNA"/>
</dbReference>
<dbReference type="Proteomes" id="UP001283361">
    <property type="component" value="Unassembled WGS sequence"/>
</dbReference>
<comment type="caution">
    <text evidence="3">The sequence shown here is derived from an EMBL/GenBank/DDBJ whole genome shotgun (WGS) entry which is preliminary data.</text>
</comment>
<feature type="compositionally biased region" description="Basic and acidic residues" evidence="2">
    <location>
        <begin position="917"/>
        <end position="927"/>
    </location>
</feature>
<protein>
    <submittedName>
        <fullName evidence="3">Uncharacterized protein</fullName>
    </submittedName>
</protein>
<feature type="region of interest" description="Disordered" evidence="2">
    <location>
        <begin position="122"/>
        <end position="155"/>
    </location>
</feature>
<feature type="region of interest" description="Disordered" evidence="2">
    <location>
        <begin position="181"/>
        <end position="224"/>
    </location>
</feature>
<feature type="region of interest" description="Disordered" evidence="2">
    <location>
        <begin position="912"/>
        <end position="955"/>
    </location>
</feature>
<evidence type="ECO:0000313" key="4">
    <source>
        <dbReference type="Proteomes" id="UP001283361"/>
    </source>
</evidence>
<feature type="coiled-coil region" evidence="1">
    <location>
        <begin position="644"/>
        <end position="691"/>
    </location>
</feature>
<proteinExistence type="predicted"/>
<keyword evidence="4" id="KW-1185">Reference proteome</keyword>
<feature type="region of interest" description="Disordered" evidence="2">
    <location>
        <begin position="51"/>
        <end position="80"/>
    </location>
</feature>
<reference evidence="3" key="1">
    <citation type="journal article" date="2023" name="G3 (Bethesda)">
        <title>A reference genome for the long-term kleptoplast-retaining sea slug Elysia crispata morphotype clarki.</title>
        <authorList>
            <person name="Eastman K.E."/>
            <person name="Pendleton A.L."/>
            <person name="Shaikh M.A."/>
            <person name="Suttiyut T."/>
            <person name="Ogas R."/>
            <person name="Tomko P."/>
            <person name="Gavelis G."/>
            <person name="Widhalm J.R."/>
            <person name="Wisecaver J.H."/>
        </authorList>
    </citation>
    <scope>NUCLEOTIDE SEQUENCE</scope>
    <source>
        <strain evidence="3">ECLA1</strain>
    </source>
</reference>
<feature type="compositionally biased region" description="Polar residues" evidence="2">
    <location>
        <begin position="122"/>
        <end position="135"/>
    </location>
</feature>
<evidence type="ECO:0000313" key="3">
    <source>
        <dbReference type="EMBL" id="KAK3757427.1"/>
    </source>
</evidence>